<dbReference type="Pfam" id="PF02724">
    <property type="entry name" value="CDC45"/>
    <property type="match status" value="2"/>
</dbReference>
<keyword evidence="3" id="KW-0235">DNA replication</keyword>
<dbReference type="EMBL" id="CP092866">
    <property type="protein sequence ID" value="UYV66721.1"/>
    <property type="molecule type" value="Genomic_DNA"/>
</dbReference>
<evidence type="ECO:0000256" key="5">
    <source>
        <dbReference type="ARBA" id="ARBA00023306"/>
    </source>
</evidence>
<comment type="subcellular location">
    <subcellularLocation>
        <location evidence="1">Nucleus</location>
    </subcellularLocation>
</comment>
<gene>
    <name evidence="6" type="ORF">LAZ67_4002660</name>
    <name evidence="7" type="ORF">LAZ67_4002668</name>
</gene>
<comment type="similarity">
    <text evidence="2">Belongs to the CDC45 family.</text>
</comment>
<evidence type="ECO:0000313" key="8">
    <source>
        <dbReference type="Proteomes" id="UP001235939"/>
    </source>
</evidence>
<dbReference type="InterPro" id="IPR003874">
    <property type="entry name" value="CDC45"/>
</dbReference>
<accession>A0ABY6KD00</accession>
<organism evidence="6 8">
    <name type="scientific">Cordylochernes scorpioides</name>
    <dbReference type="NCBI Taxonomy" id="51811"/>
    <lineage>
        <taxon>Eukaryota</taxon>
        <taxon>Metazoa</taxon>
        <taxon>Ecdysozoa</taxon>
        <taxon>Arthropoda</taxon>
        <taxon>Chelicerata</taxon>
        <taxon>Arachnida</taxon>
        <taxon>Pseudoscorpiones</taxon>
        <taxon>Cheliferoidea</taxon>
        <taxon>Chernetidae</taxon>
        <taxon>Cordylochernes</taxon>
    </lineage>
</organism>
<evidence type="ECO:0000256" key="1">
    <source>
        <dbReference type="ARBA" id="ARBA00004123"/>
    </source>
</evidence>
<keyword evidence="8" id="KW-1185">Reference proteome</keyword>
<sequence>MLGCWLYHFLDEGTRGTGHDNHELKSEFYQKVIKSNVLIFVNYDVDAICSTRILQYLLKCDNIEYTLIPVYDKDELIKSYQTYKDTFENIILINCGGNIDIVETFQPDEETKFYILDNHRPLDIYNIYNESQVCFLNQLEEEAPLPKYEELFREDLDEVDDESDLTPEVLEKRREIREWINKRHELLFAYQQFSYHGTPSSMIMFDLAWKMSRDNNELLWCAIIGLTDLYFHSKLDFVSYMSEVSKLQPHVVRHNQRLENSEVTVNSLKISYEKELRLFLYRHWTLMESLRHSIYTKCQLRLWSVKGDKKLKELLAEIGVPLSQAKQRFTSMELTYRSNIKSWLEDISEKYNLSEMLFASFNSQFGYKINLNAVDHTIILSTLLETSLKGVRFDQRFWDALDALSHLNEGALRKGMKHAFKRMTAIFSQIQVILDRKLIVSAGPFLYTVIQEGTPDLQYFSFPISLALLAHFLLQIYVSRSASQKLNHLPLVLAAPFEDSDHLLVVGVPPIAEESFRNFFGKAFEQVAQQANCGLHQPFFDLCMVKLCKADKSRFFDALISLLS</sequence>
<proteinExistence type="inferred from homology"/>
<evidence type="ECO:0000256" key="2">
    <source>
        <dbReference type="ARBA" id="ARBA00010727"/>
    </source>
</evidence>
<dbReference type="Proteomes" id="UP001235939">
    <property type="component" value="Chromosome 04"/>
</dbReference>
<dbReference type="PANTHER" id="PTHR10507">
    <property type="entry name" value="CDC45-RELATED PROTEIN"/>
    <property type="match status" value="1"/>
</dbReference>
<dbReference type="PANTHER" id="PTHR10507:SF0">
    <property type="entry name" value="CELL DIVISION CONTROL PROTEIN 45 HOMOLOG"/>
    <property type="match status" value="1"/>
</dbReference>
<dbReference type="InterPro" id="IPR038763">
    <property type="entry name" value="DHH_sf"/>
</dbReference>
<dbReference type="SUPFAM" id="SSF64182">
    <property type="entry name" value="DHH phosphoesterases"/>
    <property type="match status" value="1"/>
</dbReference>
<keyword evidence="5" id="KW-0131">Cell cycle</keyword>
<reference evidence="6 8" key="1">
    <citation type="submission" date="2022-01" db="EMBL/GenBank/DDBJ databases">
        <title>A chromosomal length assembly of Cordylochernes scorpioides.</title>
        <authorList>
            <person name="Zeh D."/>
            <person name="Zeh J."/>
        </authorList>
    </citation>
    <scope>NUCLEOTIDE SEQUENCE [LARGE SCALE GENOMIC DNA]</scope>
    <source>
        <strain evidence="6">IN4F17</strain>
        <tissue evidence="6">Whole Body</tissue>
    </source>
</reference>
<name>A0ABY6KD00_9ARAC</name>
<keyword evidence="4" id="KW-0539">Nucleus</keyword>
<protein>
    <submittedName>
        <fullName evidence="6">CDC45</fullName>
    </submittedName>
</protein>
<evidence type="ECO:0000256" key="3">
    <source>
        <dbReference type="ARBA" id="ARBA00022705"/>
    </source>
</evidence>
<evidence type="ECO:0000256" key="4">
    <source>
        <dbReference type="ARBA" id="ARBA00023242"/>
    </source>
</evidence>
<evidence type="ECO:0000313" key="6">
    <source>
        <dbReference type="EMBL" id="UYV66717.1"/>
    </source>
</evidence>
<dbReference type="EMBL" id="CP092866">
    <property type="protein sequence ID" value="UYV66717.1"/>
    <property type="molecule type" value="Genomic_DNA"/>
</dbReference>
<evidence type="ECO:0000313" key="7">
    <source>
        <dbReference type="EMBL" id="UYV66721.1"/>
    </source>
</evidence>